<evidence type="ECO:0000313" key="2">
    <source>
        <dbReference type="Proteomes" id="UP000681526"/>
    </source>
</evidence>
<dbReference type="RefSeq" id="WP_213486043.1">
    <property type="nucleotide sequence ID" value="NZ_CAJRAY010000085.1"/>
</dbReference>
<dbReference type="EMBL" id="CAJRAY010000085">
    <property type="protein sequence ID" value="CAG5091891.1"/>
    <property type="molecule type" value="Genomic_DNA"/>
</dbReference>
<evidence type="ECO:0008006" key="3">
    <source>
        <dbReference type="Google" id="ProtNLM"/>
    </source>
</evidence>
<accession>A0ABM8V864</accession>
<proteinExistence type="predicted"/>
<keyword evidence="2" id="KW-1185">Reference proteome</keyword>
<gene>
    <name evidence="1" type="primary">txxe 3389</name>
    <name evidence="1" type="ORF">TXXE_16920</name>
</gene>
<reference evidence="1 2" key="1">
    <citation type="submission" date="2021-04" db="EMBL/GenBank/DDBJ databases">
        <authorList>
            <person name="Rakotoarivonina H."/>
        </authorList>
    </citation>
    <scope>NUCLEOTIDE SEQUENCE [LARGE SCALE GENOMIC DNA]</scope>
    <source>
        <strain evidence="1 2">XE</strain>
    </source>
</reference>
<organism evidence="1 2">
    <name type="scientific">Thermobacillus xylanilyticus</name>
    <dbReference type="NCBI Taxonomy" id="76633"/>
    <lineage>
        <taxon>Bacteria</taxon>
        <taxon>Bacillati</taxon>
        <taxon>Bacillota</taxon>
        <taxon>Bacilli</taxon>
        <taxon>Bacillales</taxon>
        <taxon>Paenibacillaceae</taxon>
        <taxon>Thermobacillus</taxon>
    </lineage>
</organism>
<evidence type="ECO:0000313" key="1">
    <source>
        <dbReference type="EMBL" id="CAG5091891.1"/>
    </source>
</evidence>
<dbReference type="Proteomes" id="UP000681526">
    <property type="component" value="Unassembled WGS sequence"/>
</dbReference>
<protein>
    <recommendedName>
        <fullName evidence="3">Ketopantoate hydroxymethyltransferase</fullName>
    </recommendedName>
</protein>
<comment type="caution">
    <text evidence="1">The sequence shown here is derived from an EMBL/GenBank/DDBJ whole genome shotgun (WGS) entry which is preliminary data.</text>
</comment>
<name>A0ABM8V864_THEXY</name>
<sequence>MIDTAFLQDVAEYVDSRVAKVVLNGTYVITDFEVKQVADNVLAMKYLIPAADVSLVTSIELKDEVDNVISSNIVYIPIAADHLMIQSIEVKEGI</sequence>